<dbReference type="AlphaFoldDB" id="A0A5N7BFZ8"/>
<dbReference type="Pfam" id="PF00026">
    <property type="entry name" value="Asp"/>
    <property type="match status" value="1"/>
</dbReference>
<evidence type="ECO:0000313" key="5">
    <source>
        <dbReference type="EMBL" id="KAE8380669.1"/>
    </source>
</evidence>
<dbReference type="InterPro" id="IPR001461">
    <property type="entry name" value="Aspartic_peptidase_A1"/>
</dbReference>
<dbReference type="PROSITE" id="PS51767">
    <property type="entry name" value="PEPTIDASE_A1"/>
    <property type="match status" value="1"/>
</dbReference>
<keyword evidence="6" id="KW-1185">Reference proteome</keyword>
<dbReference type="GO" id="GO:0004190">
    <property type="term" value="F:aspartic-type endopeptidase activity"/>
    <property type="evidence" value="ECO:0007669"/>
    <property type="project" value="InterPro"/>
</dbReference>
<dbReference type="PANTHER" id="PTHR47966">
    <property type="entry name" value="BETA-SITE APP-CLEAVING ENZYME, ISOFORM A-RELATED"/>
    <property type="match status" value="1"/>
</dbReference>
<dbReference type="EMBL" id="ML736179">
    <property type="protein sequence ID" value="KAE8380669.1"/>
    <property type="molecule type" value="Genomic_DNA"/>
</dbReference>
<dbReference type="OrthoDB" id="771136at2759"/>
<sequence>MGTTSAEWPQSTLPKTIKLWCLALGATYYANALTLEKKDTPSVLAVPFEAGRFADVRHHRCEKRDHTVSLGFYGNDFFYTTISVGNQPQNLKAQFSTLDDSSWVVASDNDELADFIKHGDFDGYNANASTSSRSVKRSVTIDGFDRDNVGNVDIMSDTMVVGDVKLEAMKFASLREKAAIGDTLGLGYSHGHSEFISVTQALVDAKAIQSPAFSMWKEEQSQNHTNGPGTILFGGVNKARYVDELHTLPVVSPAGLSKLFRVNLTGLSVGGPGPAAKSISPDAFSTGAVFSSATDFIGFPETIAKDLFAQLGMLTFHFGDVAFNFSLNPFIALAPSATDPKRKELDGAIIGANFLKLVYIVFDMENDEIPEIKSGKGSVPDRTTTHEETTGKTDTTADMPEKTTESAGSNLESNNGLKAALAAGAVFFVAVMWG</sequence>
<dbReference type="PANTHER" id="PTHR47966:SF51">
    <property type="entry name" value="BETA-SITE APP-CLEAVING ENZYME, ISOFORM A-RELATED"/>
    <property type="match status" value="1"/>
</dbReference>
<evidence type="ECO:0000256" key="1">
    <source>
        <dbReference type="ARBA" id="ARBA00007447"/>
    </source>
</evidence>
<evidence type="ECO:0000313" key="6">
    <source>
        <dbReference type="Proteomes" id="UP000326198"/>
    </source>
</evidence>
<dbReference type="SUPFAM" id="SSF50630">
    <property type="entry name" value="Acid proteases"/>
    <property type="match status" value="1"/>
</dbReference>
<gene>
    <name evidence="5" type="ORF">BDV26DRAFT_279421</name>
</gene>
<evidence type="ECO:0000259" key="4">
    <source>
        <dbReference type="PROSITE" id="PS51767"/>
    </source>
</evidence>
<accession>A0A5N7BFZ8</accession>
<evidence type="ECO:0000256" key="2">
    <source>
        <dbReference type="ARBA" id="ARBA00022801"/>
    </source>
</evidence>
<dbReference type="Gene3D" id="2.40.70.10">
    <property type="entry name" value="Acid Proteases"/>
    <property type="match status" value="2"/>
</dbReference>
<name>A0A5N7BFZ8_9EURO</name>
<proteinExistence type="inferred from homology"/>
<dbReference type="GO" id="GO:0006508">
    <property type="term" value="P:proteolysis"/>
    <property type="evidence" value="ECO:0007669"/>
    <property type="project" value="InterPro"/>
</dbReference>
<feature type="region of interest" description="Disordered" evidence="3">
    <location>
        <begin position="372"/>
        <end position="411"/>
    </location>
</feature>
<keyword evidence="2" id="KW-0378">Hydrolase</keyword>
<comment type="similarity">
    <text evidence="1">Belongs to the peptidase A1 family.</text>
</comment>
<dbReference type="InterPro" id="IPR033121">
    <property type="entry name" value="PEPTIDASE_A1"/>
</dbReference>
<organism evidence="5 6">
    <name type="scientific">Aspergillus bertholletiae</name>
    <dbReference type="NCBI Taxonomy" id="1226010"/>
    <lineage>
        <taxon>Eukaryota</taxon>
        <taxon>Fungi</taxon>
        <taxon>Dikarya</taxon>
        <taxon>Ascomycota</taxon>
        <taxon>Pezizomycotina</taxon>
        <taxon>Eurotiomycetes</taxon>
        <taxon>Eurotiomycetidae</taxon>
        <taxon>Eurotiales</taxon>
        <taxon>Aspergillaceae</taxon>
        <taxon>Aspergillus</taxon>
        <taxon>Aspergillus subgen. Circumdati</taxon>
    </lineage>
</organism>
<dbReference type="InterPro" id="IPR021109">
    <property type="entry name" value="Peptidase_aspartic_dom_sf"/>
</dbReference>
<dbReference type="PRINTS" id="PR00792">
    <property type="entry name" value="PEPSIN"/>
</dbReference>
<protein>
    <submittedName>
        <fullName evidence="5">Aspartic peptidase domain-containing protein</fullName>
    </submittedName>
</protein>
<evidence type="ECO:0000256" key="3">
    <source>
        <dbReference type="SAM" id="MobiDB-lite"/>
    </source>
</evidence>
<reference evidence="5 6" key="1">
    <citation type="submission" date="2019-04" db="EMBL/GenBank/DDBJ databases">
        <title>Friends and foes A comparative genomics studyof 23 Aspergillus species from section Flavi.</title>
        <authorList>
            <consortium name="DOE Joint Genome Institute"/>
            <person name="Kjaerbolling I."/>
            <person name="Vesth T."/>
            <person name="Frisvad J.C."/>
            <person name="Nybo J.L."/>
            <person name="Theobald S."/>
            <person name="Kildgaard S."/>
            <person name="Isbrandt T."/>
            <person name="Kuo A."/>
            <person name="Sato A."/>
            <person name="Lyhne E.K."/>
            <person name="Kogle M.E."/>
            <person name="Wiebenga A."/>
            <person name="Kun R.S."/>
            <person name="Lubbers R.J."/>
            <person name="Makela M.R."/>
            <person name="Barry K."/>
            <person name="Chovatia M."/>
            <person name="Clum A."/>
            <person name="Daum C."/>
            <person name="Haridas S."/>
            <person name="He G."/>
            <person name="LaButti K."/>
            <person name="Lipzen A."/>
            <person name="Mondo S."/>
            <person name="Riley R."/>
            <person name="Salamov A."/>
            <person name="Simmons B.A."/>
            <person name="Magnuson J.K."/>
            <person name="Henrissat B."/>
            <person name="Mortensen U.H."/>
            <person name="Larsen T.O."/>
            <person name="Devries R.P."/>
            <person name="Grigoriev I.V."/>
            <person name="Machida M."/>
            <person name="Baker S.E."/>
            <person name="Andersen M.R."/>
        </authorList>
    </citation>
    <scope>NUCLEOTIDE SEQUENCE [LARGE SCALE GENOMIC DNA]</scope>
    <source>
        <strain evidence="5 6">IBT 29228</strain>
    </source>
</reference>
<feature type="domain" description="Peptidase A1" evidence="4">
    <location>
        <begin position="78"/>
        <end position="434"/>
    </location>
</feature>
<dbReference type="Proteomes" id="UP000326198">
    <property type="component" value="Unassembled WGS sequence"/>
</dbReference>